<evidence type="ECO:0000313" key="2">
    <source>
        <dbReference type="Proteomes" id="UP000515161"/>
    </source>
</evidence>
<proteinExistence type="predicted"/>
<accession>A0A6P8UN27</accession>
<gene>
    <name evidence="3" type="primary">LOC117550433</name>
</gene>
<dbReference type="KEGG" id="gacu:117550433"/>
<reference evidence="3" key="1">
    <citation type="submission" date="2025-08" db="UniProtKB">
        <authorList>
            <consortium name="RefSeq"/>
        </authorList>
    </citation>
    <scope>IDENTIFICATION</scope>
</reference>
<sequence>MNYPAIPAQRFIDLDAITSQCVEILCAGNPNVWLGHGVIEILGDEVYSTDRGSVYQNFFPEEFIHNPPFEVTADPWGPAVALPRDSDNQTDSPLFNTTPQQQQQQPISETFLQIPPELQADFDTCSAYLDDFELHPVQDTLLTSQTDSPLSPRVEGEPSAQNIREIQAGISLVTDPLLTRYHPDQSSYYQGDQHCCYCHLYGHTY</sequence>
<dbReference type="InParanoid" id="A0A6P8UN27"/>
<feature type="region of interest" description="Disordered" evidence="1">
    <location>
        <begin position="80"/>
        <end position="105"/>
    </location>
</feature>
<dbReference type="AlphaFoldDB" id="A0A6P8UN27"/>
<feature type="compositionally biased region" description="Polar residues" evidence="1">
    <location>
        <begin position="89"/>
        <end position="99"/>
    </location>
</feature>
<dbReference type="Proteomes" id="UP000515161">
    <property type="component" value="Unplaced"/>
</dbReference>
<evidence type="ECO:0000256" key="1">
    <source>
        <dbReference type="SAM" id="MobiDB-lite"/>
    </source>
</evidence>
<name>A0A6P8UN27_GYMAC</name>
<evidence type="ECO:0000313" key="3">
    <source>
        <dbReference type="RefSeq" id="XP_034078764.1"/>
    </source>
</evidence>
<protein>
    <submittedName>
        <fullName evidence="3">Uncharacterized protein LOC117550433</fullName>
    </submittedName>
</protein>
<dbReference type="GeneID" id="117550433"/>
<organism evidence="2 3">
    <name type="scientific">Gymnodraco acuticeps</name>
    <name type="common">Antarctic dragonfish</name>
    <dbReference type="NCBI Taxonomy" id="8218"/>
    <lineage>
        <taxon>Eukaryota</taxon>
        <taxon>Metazoa</taxon>
        <taxon>Chordata</taxon>
        <taxon>Craniata</taxon>
        <taxon>Vertebrata</taxon>
        <taxon>Euteleostomi</taxon>
        <taxon>Actinopterygii</taxon>
        <taxon>Neopterygii</taxon>
        <taxon>Teleostei</taxon>
        <taxon>Neoteleostei</taxon>
        <taxon>Acanthomorphata</taxon>
        <taxon>Eupercaria</taxon>
        <taxon>Perciformes</taxon>
        <taxon>Notothenioidei</taxon>
        <taxon>Bathydraconidae</taxon>
        <taxon>Gymnodraco</taxon>
    </lineage>
</organism>
<dbReference type="RefSeq" id="XP_034078764.1">
    <property type="nucleotide sequence ID" value="XM_034222873.1"/>
</dbReference>
<keyword evidence="2" id="KW-1185">Reference proteome</keyword>